<dbReference type="InterPro" id="IPR058952">
    <property type="entry name" value="Ig_CFAP47"/>
</dbReference>
<evidence type="ECO:0000256" key="6">
    <source>
        <dbReference type="SAM" id="MobiDB-lite"/>
    </source>
</evidence>
<dbReference type="InterPro" id="IPR053879">
    <property type="entry name" value="HYDIN_VesB_CFA65-like_Ig"/>
</dbReference>
<dbReference type="InterPro" id="IPR036872">
    <property type="entry name" value="CH_dom_sf"/>
</dbReference>
<dbReference type="Pfam" id="PF24529">
    <property type="entry name" value="CFAP47"/>
    <property type="match status" value="1"/>
</dbReference>
<keyword evidence="4" id="KW-0969">Cilium</keyword>
<accession>A0A6J3IHU7</accession>
<dbReference type="Gene3D" id="1.10.418.10">
    <property type="entry name" value="Calponin-like domain"/>
    <property type="match status" value="1"/>
</dbReference>
<dbReference type="RefSeq" id="XP_032142088.1">
    <property type="nucleotide sequence ID" value="XM_032286197.1"/>
</dbReference>
<dbReference type="InterPro" id="IPR001715">
    <property type="entry name" value="CH_dom"/>
</dbReference>
<dbReference type="GO" id="GO:0005737">
    <property type="term" value="C:cytoplasm"/>
    <property type="evidence" value="ECO:0007669"/>
    <property type="project" value="UniProtKB-SubCell"/>
</dbReference>
<evidence type="ECO:0000256" key="4">
    <source>
        <dbReference type="ARBA" id="ARBA00023069"/>
    </source>
</evidence>
<evidence type="ECO:0000313" key="9">
    <source>
        <dbReference type="RefSeq" id="XP_032142088.1"/>
    </source>
</evidence>
<dbReference type="GO" id="GO:0007288">
    <property type="term" value="P:sperm axoneme assembly"/>
    <property type="evidence" value="ECO:0007669"/>
    <property type="project" value="TreeGrafter"/>
</dbReference>
<dbReference type="InterPro" id="IPR013783">
    <property type="entry name" value="Ig-like_fold"/>
</dbReference>
<gene>
    <name evidence="9" type="primary">CFAP47</name>
</gene>
<dbReference type="Gene3D" id="2.60.40.10">
    <property type="entry name" value="Immunoglobulins"/>
    <property type="match status" value="8"/>
</dbReference>
<dbReference type="Pfam" id="PF22544">
    <property type="entry name" value="HYDIN_VesB_CFA65-like_Ig"/>
    <property type="match status" value="1"/>
</dbReference>
<evidence type="ECO:0000256" key="3">
    <source>
        <dbReference type="ARBA" id="ARBA00022490"/>
    </source>
</evidence>
<comment type="subcellular location">
    <subcellularLocation>
        <location evidence="1">Cell projection</location>
        <location evidence="1">Cilium</location>
    </subcellularLocation>
    <subcellularLocation>
        <location evidence="2">Cytoplasm</location>
    </subcellularLocation>
</comment>
<dbReference type="GeneID" id="116556811"/>
<evidence type="ECO:0000256" key="2">
    <source>
        <dbReference type="ARBA" id="ARBA00004496"/>
    </source>
</evidence>
<keyword evidence="3" id="KW-0963">Cytoplasm</keyword>
<proteinExistence type="predicted"/>
<reference evidence="9" key="1">
    <citation type="submission" date="2025-08" db="UniProtKB">
        <authorList>
            <consortium name="RefSeq"/>
        </authorList>
    </citation>
    <scope>IDENTIFICATION</scope>
    <source>
        <tissue evidence="9">Blood</tissue>
    </source>
</reference>
<dbReference type="SUPFAM" id="SSF47576">
    <property type="entry name" value="Calponin-homology domain, CH-domain"/>
    <property type="match status" value="1"/>
</dbReference>
<protein>
    <submittedName>
        <fullName evidence="9">Cilia- and flagella-associated protein 47</fullName>
    </submittedName>
</protein>
<keyword evidence="8" id="KW-1185">Reference proteome</keyword>
<evidence type="ECO:0000259" key="7">
    <source>
        <dbReference type="PROSITE" id="PS50021"/>
    </source>
</evidence>
<name>A0A6J3IHU7_SAPAP</name>
<evidence type="ECO:0000313" key="8">
    <source>
        <dbReference type="Proteomes" id="UP000504640"/>
    </source>
</evidence>
<dbReference type="PROSITE" id="PS50021">
    <property type="entry name" value="CH"/>
    <property type="match status" value="1"/>
</dbReference>
<organism evidence="8 9">
    <name type="scientific">Sapajus apella</name>
    <name type="common">Brown-capped capuchin</name>
    <name type="synonym">Cebus apella</name>
    <dbReference type="NCBI Taxonomy" id="9515"/>
    <lineage>
        <taxon>Eukaryota</taxon>
        <taxon>Metazoa</taxon>
        <taxon>Chordata</taxon>
        <taxon>Craniata</taxon>
        <taxon>Vertebrata</taxon>
        <taxon>Euteleostomi</taxon>
        <taxon>Mammalia</taxon>
        <taxon>Eutheria</taxon>
        <taxon>Euarchontoglires</taxon>
        <taxon>Primates</taxon>
        <taxon>Haplorrhini</taxon>
        <taxon>Platyrrhini</taxon>
        <taxon>Cebidae</taxon>
        <taxon>Cebinae</taxon>
        <taxon>Sapajus</taxon>
    </lineage>
</organism>
<dbReference type="InterPro" id="IPR056343">
    <property type="entry name" value="CFAP47_dom"/>
</dbReference>
<dbReference type="GO" id="GO:0005929">
    <property type="term" value="C:cilium"/>
    <property type="evidence" value="ECO:0007669"/>
    <property type="project" value="UniProtKB-SubCell"/>
</dbReference>
<feature type="domain" description="Calponin-homology (CH)" evidence="7">
    <location>
        <begin position="1724"/>
        <end position="1847"/>
    </location>
</feature>
<dbReference type="Proteomes" id="UP000504640">
    <property type="component" value="Unplaced"/>
</dbReference>
<dbReference type="Pfam" id="PF26579">
    <property type="entry name" value="Ig_CFAP47"/>
    <property type="match status" value="1"/>
</dbReference>
<dbReference type="PANTHER" id="PTHR45912">
    <property type="entry name" value="CILIA- AND FLAGELLA-ASSOCIATED PROTEIN 47"/>
    <property type="match status" value="1"/>
</dbReference>
<keyword evidence="5" id="KW-0966">Cell projection</keyword>
<evidence type="ECO:0000256" key="1">
    <source>
        <dbReference type="ARBA" id="ARBA00004138"/>
    </source>
</evidence>
<keyword evidence="9" id="KW-0282">Flagellum</keyword>
<dbReference type="PANTHER" id="PTHR45912:SF3">
    <property type="entry name" value="CILIA- AND FLAGELLA-ASSOCIATED PROTEIN 47"/>
    <property type="match status" value="1"/>
</dbReference>
<evidence type="ECO:0000256" key="5">
    <source>
        <dbReference type="ARBA" id="ARBA00023273"/>
    </source>
</evidence>
<dbReference type="CTD" id="286464"/>
<sequence length="3168" mass="358764">MNTPRSSLVPRGSLVPRDIESPGRDMQLRVIPPELKFLDATAGSVYRLSFVVHNLGRWNQKIRFEEPTKPQFKLLLTSLDKELASGLHMVAAVEYRPDKDENTSDRILISIGNKSTEIPLIGLIPSCKLTIESVVDFGTLVANSKVYCKEITISNHGKVPGTFNAEYRGQLPILIFPTSGVVGAKSSLIIKVDFCADQPRIVDEKAIVLLQDQPETLLSIKAHVVEQIIELLHTSHDQRLECLRFGTIYFGTSKLKYARIYNNSPEPINWVAIIQDDAVGEELGTNIRQRTDIALNSLTSIRKVKDIDTTTIVSCVPNEGTLQPYQKIVITFCFSPKLTDECKKDIGPSYRQDYVLFLRFESVGSKDGFLRDDDYKTIKNEQLQKMELALTGSGIPVLLQFDPGKVLNFKPCFMGERSEIHFIIQNQCQLLPVIYYFPRNAHFKIEPEKGRINQGGIVNVTFSFVPHQLGVFKVKQMLEIIGLVADEDSQSLSMKAFYHVSLDFNSICKAPTMEVGRKIIPGISPVIRNPAEKIVVEDLAKCKTYAPLSVLKSTIKCTHNRRSCGESGKDVLLPFPEDGTATIRSTDHHKHFRTTLITVPRFNFVNPDSACTICEKQQRKYHAKYYSMYLNYLRSIRLRKRAEREKRHSYNDTDIGLESGLKSPALSVADIEEKLPSAENSIKAKQLLTTRSIASQEEQSLKRKIIKRLKSDPSTLQEKHDCSLILTPKQIHQVIVGPSVLNFGNICVNSPNTHALHVVNMLPIHVLLQLDIDLEELQKTNQFSYVIPPTSSTYISVIFESPTVGNFWKSFTFTVNNVPSGHILVMAVVQLVKLELSPNELVLRPRGFLIQTYFRGTVRLYNPQNCSAQFQWQPINTGGEIAFSVCPAKGTVEAYSSLECEVTWQPGFRSPEEGEFILHVLKGNMVKLKCFAHPGHTKVVFLEPRILFGECPQGLTTWKKAILQNVGQNHAYFKVNNQSLLPTMSIIPSEGIIPFGGIAVLNISCRPTVAEKFDTRAKIAIRDANVIDLRIGGTAQIADVEISPEVLNFTGAYVGGTQTIPFVVKNKGVTRARVEFNLRDFPDFSMDLKDKSEEFKNPAFPYIYSLEIEENTSLECGMSFSPKEVAVVEFAIQVRINFFQSSKLYTKYLSSAPSDPITVPLIRPCCVQAIALQSPLKLSSTKLVLEIPLHEMNLNKNITKTRNLVLHNITERHVTWTLDINNTGNLFKDGTFNFSALKGLLQPQEKYNVSINFSPKHPGKYTADIPMLLNDIPVCYRILSLTGEVKSPKLLFDPPFIFFTPVPLNITTVMDVKILPQNYFRMSTLRVQIPTVRLLDGQEIQPLTVKFPKGSIVRGSPNGINNKMTCCLILNSPKPVSFFTNLLFCDDAQNWFSLPVAATAENCILTTYPYMAIHLDKQKIILKNDKDEYLRKPRDLVSPPCQDAKSSSPASIKKKDTTRKLNDAESARGNIFIGVEALPENFHLDKSESKKDKKICEQLLSIEEETKTHCFFEQVVNAAQIWFSLFGWPEGPHSLCIPGSVRRDVYKMKPYSSTSSPQKFSRQNDFSKYNKTIYDVLLHLSGTMPPGISSSQSLPVDNDERIIQLHRQHSSLLEFLNAQGGCTSHILPEFLLEPEDYKRWIEITSSTHTTPESSCTPQEKCSVVIEMSKFEEWSKRAWTDIFLQIYKVFVLSRVVPYNSNNMPPICVQNAPKFNRCFASSNLYSDSERILLNWMNINYENTRHVIWKNCPKDVFPSERWIVNFDKDLLDGLVLATQLGAYCPFLIESHFINMYTKPRTEEQYLHNCLIIVNTLYEIGFDIDIQAIDICDPNPILMLMLCVYMYERLPTYLPRKVVLFECTLHDTVLNEIILTNPSSQNLVYNARIVGQDAADFSLSQKGNVVTIPPKNEITITVKFNNRFLRPAEASLLLISKPKNVVKGMTMTFALQGKVLNFKPIEIIKCESPCYQWQEFTVNVKNPFHTAGDFSVILVESSTFVSSPSQLAKSTQYLTQDGDTSSIGSDADEGCSSSLDALHTSIKSTFVREFFCSMETVHLEVKETSSLQLCFLPFNIHIRYCIIILSNKTIGQLIYVAEGEGLIPLPSSFLPVKDSSSSVDYSSTPKEGTDKEDPVLYLKCKLHKILNVDLQLPMTNEAKEKALAFAAQRQMSSIEYERRLITGTLESSSIRVVIALLGLTKIETLTLFHTSKLKQPKTVSYTTEVSLPEYFCIPEKVYIPQIPEPQPKLTKSQGIKPAKERDSDQSVPVPLKFVPLLPGRYPCKILLQSRYDVRAYCVEGIVNEEQPEANFKFETPAFKALTQNIPIKNQTMNEWKCQVTIEGEWFYGPAFLRVRSGETVKYPLTFKPILECVIMGKLILQNEVDGMEHIFNIEGVGKKPVALDHITVECQVGNETKRPIILPDFATRALTFKVTTDLPIVWGNPEITVYPYKEIPYILHVRPWKRGIMKGTITFSFLRGKSGDCEEDTDKDQATSFLESITEQSSTFDSGESDDKFSNLRICYNLEIHGTPGPPIAIMEMACRALNTTCIEIPISNPKNHILRLDVQLMSAALDGDSEMFLSPLQRTNYILWYSPARTGQSDESVIFQPEMADEFWYLLKLTIKLPKPITMSEVECDLGKHVTQIIPLANATHETLELQATNSNPENFVLDLDTKSQLTIAPHSTRELSVHFYPSALGRAHHQACINFHCTQFTEWKFHLSGVGLFPKPLCTKRIITRIGLQSSMVIAFKNPTMEKVLIDITLTSLEHPRHIVIDPCWDNFIYENSAFRFSSLRQTQGIELPPKGYIDIPLLFIPRIMKLHRTMVIIQMMRANGKFWTIDNFRELRTEFKSAMGIDSEGVQAIHWIYPIVGLPQAPPPKSPQVVIKCQTRKRVEEIVEIVLTAGFFGYTPTPEMKEFLVIPKRKSFNFGEDINAISRRRQFQYEIEYESEAMKNKLEPCIALYLIKKSYDTMTESIILIFNLIFSPNMPLRTEITLKVECITEGIWKFPIRMIATEPDVDAIIDIEGVGLFKESVFDLRLTSQTRYPEPFTAYFLPGSDPEFFVRPEVGELVPFNTDGTPIIVGFKPEMYCRKYTATLVIQTDEMFRMYKINGLPPTTMPPINAKARIDATNKTFDNMTVQPRNFVRENTKLIRKSMSSSTKGTSTMRKYK</sequence>
<feature type="region of interest" description="Disordered" evidence="6">
    <location>
        <begin position="1433"/>
        <end position="1461"/>
    </location>
</feature>